<dbReference type="EMBL" id="MGJL01000037">
    <property type="protein sequence ID" value="OGN06661.1"/>
    <property type="molecule type" value="Genomic_DNA"/>
</dbReference>
<keyword evidence="1" id="KW-1133">Transmembrane helix</keyword>
<dbReference type="InterPro" id="IPR002035">
    <property type="entry name" value="VWF_A"/>
</dbReference>
<feature type="transmembrane region" description="Helical" evidence="1">
    <location>
        <begin position="32"/>
        <end position="51"/>
    </location>
</feature>
<evidence type="ECO:0000313" key="4">
    <source>
        <dbReference type="Proteomes" id="UP000178023"/>
    </source>
</evidence>
<feature type="transmembrane region" description="Helical" evidence="1">
    <location>
        <begin position="79"/>
        <end position="100"/>
    </location>
</feature>
<accession>A0A1F8F0J6</accession>
<sequence>MPDKLYACFELIKSTILAFRNTDFSQVSFDSLGFALGAGLFLLAIFLYKILRGCDKKFYHSYSGQEIPGEYSDPLWRRLICLSPFVALALSTFFLILALANPYLPRTVIEEIVESLEMVELIDTSSSMGWEYLDTGRSAGETARERHLEFREMRRGQNDRVTLWIFSNNAYKIQDFIIDDDVYVLQLEDAPIATVDSTHPSLPERNLTSWLNGLCGIVAPKDMIRIMQSEGGTNLRTGLRAVTQYFDFKGDRRIKRKAVLVVSDAATELNPEEELAELQKRGIATYFIHVQPNRECEMKFNNTGSRDLLAAEWLENNISRFGGRFFSVDDPASIERAYAEINRLETAPFRITRHLFRVLIYQRPLAVAVVLAATSLFSGIFIGFFFETYP</sequence>
<evidence type="ECO:0000256" key="1">
    <source>
        <dbReference type="SAM" id="Phobius"/>
    </source>
</evidence>
<dbReference type="Gene3D" id="3.40.50.410">
    <property type="entry name" value="von Willebrand factor, type A domain"/>
    <property type="match status" value="1"/>
</dbReference>
<keyword evidence="1" id="KW-0812">Transmembrane</keyword>
<evidence type="ECO:0000313" key="3">
    <source>
        <dbReference type="EMBL" id="OGN06661.1"/>
    </source>
</evidence>
<protein>
    <recommendedName>
        <fullName evidence="2">VWFA domain-containing protein</fullName>
    </recommendedName>
</protein>
<name>A0A1F8F0J6_9BACT</name>
<dbReference type="AlphaFoldDB" id="A0A1F8F0J6"/>
<proteinExistence type="predicted"/>
<reference evidence="3 4" key="1">
    <citation type="journal article" date="2016" name="Nat. Commun.">
        <title>Thousands of microbial genomes shed light on interconnected biogeochemical processes in an aquifer system.</title>
        <authorList>
            <person name="Anantharaman K."/>
            <person name="Brown C.T."/>
            <person name="Hug L.A."/>
            <person name="Sharon I."/>
            <person name="Castelle C.J."/>
            <person name="Probst A.J."/>
            <person name="Thomas B.C."/>
            <person name="Singh A."/>
            <person name="Wilkins M.J."/>
            <person name="Karaoz U."/>
            <person name="Brodie E.L."/>
            <person name="Williams K.H."/>
            <person name="Hubbard S.S."/>
            <person name="Banfield J.F."/>
        </authorList>
    </citation>
    <scope>NUCLEOTIDE SEQUENCE [LARGE SCALE GENOMIC DNA]</scope>
</reference>
<dbReference type="CDD" id="cd00198">
    <property type="entry name" value="vWFA"/>
    <property type="match status" value="1"/>
</dbReference>
<dbReference type="SUPFAM" id="SSF53300">
    <property type="entry name" value="vWA-like"/>
    <property type="match status" value="1"/>
</dbReference>
<keyword evidence="1" id="KW-0472">Membrane</keyword>
<dbReference type="InterPro" id="IPR036465">
    <property type="entry name" value="vWFA_dom_sf"/>
</dbReference>
<dbReference type="Proteomes" id="UP000178023">
    <property type="component" value="Unassembled WGS sequence"/>
</dbReference>
<feature type="transmembrane region" description="Helical" evidence="1">
    <location>
        <begin position="365"/>
        <end position="386"/>
    </location>
</feature>
<comment type="caution">
    <text evidence="3">The sequence shown here is derived from an EMBL/GenBank/DDBJ whole genome shotgun (WGS) entry which is preliminary data.</text>
</comment>
<dbReference type="PROSITE" id="PS50234">
    <property type="entry name" value="VWFA"/>
    <property type="match status" value="1"/>
</dbReference>
<evidence type="ECO:0000259" key="2">
    <source>
        <dbReference type="PROSITE" id="PS50234"/>
    </source>
</evidence>
<gene>
    <name evidence="3" type="ORF">A2750_02310</name>
</gene>
<organism evidence="3 4">
    <name type="scientific">Candidatus Yanofskybacteria bacterium RIFCSPHIGHO2_01_FULL_45_42</name>
    <dbReference type="NCBI Taxonomy" id="1802671"/>
    <lineage>
        <taxon>Bacteria</taxon>
        <taxon>Candidatus Yanofskyibacteriota</taxon>
    </lineage>
</organism>
<feature type="domain" description="VWFA" evidence="2">
    <location>
        <begin position="117"/>
        <end position="341"/>
    </location>
</feature>